<feature type="region of interest" description="Disordered" evidence="7">
    <location>
        <begin position="748"/>
        <end position="791"/>
    </location>
</feature>
<evidence type="ECO:0000256" key="7">
    <source>
        <dbReference type="SAM" id="MobiDB-lite"/>
    </source>
</evidence>
<evidence type="ECO:0000256" key="5">
    <source>
        <dbReference type="ARBA" id="ARBA00022989"/>
    </source>
</evidence>
<dbReference type="Gene3D" id="1.20.1250.20">
    <property type="entry name" value="MFS general substrate transporter like domains"/>
    <property type="match status" value="1"/>
</dbReference>
<dbReference type="PANTHER" id="PTHR23511:SF34">
    <property type="entry name" value="SYNAPTIC VESICLE GLYCOPROTEIN 2"/>
    <property type="match status" value="1"/>
</dbReference>
<evidence type="ECO:0000256" key="4">
    <source>
        <dbReference type="ARBA" id="ARBA00022692"/>
    </source>
</evidence>
<keyword evidence="4 8" id="KW-0812">Transmembrane</keyword>
<dbReference type="InterPro" id="IPR005829">
    <property type="entry name" value="Sugar_transporter_CS"/>
</dbReference>
<feature type="transmembrane region" description="Helical" evidence="8">
    <location>
        <begin position="73"/>
        <end position="92"/>
    </location>
</feature>
<feature type="transmembrane region" description="Helical" evidence="8">
    <location>
        <begin position="343"/>
        <end position="361"/>
    </location>
</feature>
<evidence type="ECO:0000256" key="6">
    <source>
        <dbReference type="ARBA" id="ARBA00023136"/>
    </source>
</evidence>
<dbReference type="EMBL" id="CAJDYZ010011347">
    <property type="protein sequence ID" value="CAD1479375.1"/>
    <property type="molecule type" value="Genomic_DNA"/>
</dbReference>
<comment type="similarity">
    <text evidence="2">Belongs to the major facilitator superfamily.</text>
</comment>
<dbReference type="InterPro" id="IPR020846">
    <property type="entry name" value="MFS_dom"/>
</dbReference>
<name>A0A6V7HGH2_9HYME</name>
<comment type="subcellular location">
    <subcellularLocation>
        <location evidence="1">Membrane</location>
        <topology evidence="1">Multi-pass membrane protein</topology>
    </subcellularLocation>
</comment>
<dbReference type="PROSITE" id="PS00216">
    <property type="entry name" value="SUGAR_TRANSPORT_1"/>
    <property type="match status" value="1"/>
</dbReference>
<feature type="compositionally biased region" description="Basic and acidic residues" evidence="7">
    <location>
        <begin position="488"/>
        <end position="505"/>
    </location>
</feature>
<dbReference type="PANTHER" id="PTHR23511">
    <property type="entry name" value="SYNAPTIC VESICLE GLYCOPROTEIN 2"/>
    <property type="match status" value="1"/>
</dbReference>
<keyword evidence="6 8" id="KW-0472">Membrane</keyword>
<dbReference type="CDD" id="cd17316">
    <property type="entry name" value="MFS_SV2_like"/>
    <property type="match status" value="1"/>
</dbReference>
<feature type="transmembrane region" description="Helical" evidence="8">
    <location>
        <begin position="368"/>
        <end position="388"/>
    </location>
</feature>
<comment type="caution">
    <text evidence="10">The sequence shown here is derived from an EMBL/GenBank/DDBJ whole genome shotgun (WGS) entry which is preliminary data.</text>
</comment>
<feature type="non-terminal residue" evidence="10">
    <location>
        <position position="1391"/>
    </location>
</feature>
<evidence type="ECO:0000313" key="10">
    <source>
        <dbReference type="EMBL" id="CAD1479375.1"/>
    </source>
</evidence>
<feature type="transmembrane region" description="Helical" evidence="8">
    <location>
        <begin position="98"/>
        <end position="119"/>
    </location>
</feature>
<feature type="region of interest" description="Disordered" evidence="7">
    <location>
        <begin position="1171"/>
        <end position="1201"/>
    </location>
</feature>
<dbReference type="SUPFAM" id="SSF103473">
    <property type="entry name" value="MFS general substrate transporter"/>
    <property type="match status" value="1"/>
</dbReference>
<dbReference type="PROSITE" id="PS50850">
    <property type="entry name" value="MFS"/>
    <property type="match status" value="1"/>
</dbReference>
<feature type="transmembrane region" description="Helical" evidence="8">
    <location>
        <begin position="173"/>
        <end position="194"/>
    </location>
</feature>
<feature type="compositionally biased region" description="Low complexity" evidence="7">
    <location>
        <begin position="750"/>
        <end position="768"/>
    </location>
</feature>
<evidence type="ECO:0000259" key="9">
    <source>
        <dbReference type="PROSITE" id="PS50850"/>
    </source>
</evidence>
<feature type="transmembrane region" description="Helical" evidence="8">
    <location>
        <begin position="7"/>
        <end position="34"/>
    </location>
</feature>
<dbReference type="GO" id="GO:0022857">
    <property type="term" value="F:transmembrane transporter activity"/>
    <property type="evidence" value="ECO:0007669"/>
    <property type="project" value="InterPro"/>
</dbReference>
<organism evidence="10 11">
    <name type="scientific">Heterotrigona itama</name>
    <dbReference type="NCBI Taxonomy" id="395501"/>
    <lineage>
        <taxon>Eukaryota</taxon>
        <taxon>Metazoa</taxon>
        <taxon>Ecdysozoa</taxon>
        <taxon>Arthropoda</taxon>
        <taxon>Hexapoda</taxon>
        <taxon>Insecta</taxon>
        <taxon>Pterygota</taxon>
        <taxon>Neoptera</taxon>
        <taxon>Endopterygota</taxon>
        <taxon>Hymenoptera</taxon>
        <taxon>Apocrita</taxon>
        <taxon>Aculeata</taxon>
        <taxon>Apoidea</taxon>
        <taxon>Anthophila</taxon>
        <taxon>Apidae</taxon>
        <taxon>Heterotrigona</taxon>
    </lineage>
</organism>
<evidence type="ECO:0000256" key="1">
    <source>
        <dbReference type="ARBA" id="ARBA00004141"/>
    </source>
</evidence>
<evidence type="ECO:0000256" key="2">
    <source>
        <dbReference type="ARBA" id="ARBA00008335"/>
    </source>
</evidence>
<feature type="transmembrane region" description="Helical" evidence="8">
    <location>
        <begin position="46"/>
        <end position="66"/>
    </location>
</feature>
<feature type="compositionally biased region" description="Basic and acidic residues" evidence="7">
    <location>
        <begin position="1179"/>
        <end position="1191"/>
    </location>
</feature>
<evidence type="ECO:0000256" key="3">
    <source>
        <dbReference type="ARBA" id="ARBA00022448"/>
    </source>
</evidence>
<feature type="non-terminal residue" evidence="10">
    <location>
        <position position="1"/>
    </location>
</feature>
<dbReference type="InterPro" id="IPR005828">
    <property type="entry name" value="MFS_sugar_transport-like"/>
</dbReference>
<feature type="transmembrane region" description="Helical" evidence="8">
    <location>
        <begin position="131"/>
        <end position="153"/>
    </location>
</feature>
<sequence length="1391" mass="156279">WGLCHCFIVGLCGMCAFAEACVLPIILVIVPFMACDLSLNTSQVTTVYAILTLGMAIGAFVFGTIIDASGRKDCIPVTMLVVFCATIILSFAQTILLIYLSTFILGVGLAGNNVALRVYLIEILPMKRRGFCLVILDLLGVIGYISALGLSWLLMPSIIQLQNKKFRPNSWRVLTGLGGIPNLIMACATSLLPTSPRYLLYRRRYEEALTVLRQIYAINNSKHADTYSLHNLNNCVRPNEEDEEITRNVIIIIRKFCIKTCKRIREACSTPLKCTTLLGICINFLQFPGIIWIALWNTQLLQETENFNKSSKKNSTCIVSVESLALGFLQNCQEVDTNRFSGFFYLSLSYILGEILLLIGIDVIGRKIFLMLSGLMGTAACLGLLFTAHDIVRVILSLIILAAYTIGCTTIPIILLENYFTGVRGTIIGISRIFPYFIGSFAKLFLNVQCVTSIYIMSGILMNCSNIPKSIKNSIEELAGGKTSQMVDNEKFGDHSGQKAERNADRGLYGTSRVAEQRTSSKGKHKVDESELPAPPPDPWASLWRLQNPRDQTEVGQSRNVDEDEDMIAYLTDCGTLPFEGQTSECPSRNSAVSAMAISGVYAEDAFEHLDRLYAFAEQILELRDRSSKFFKRVRNLERLKILRSANHKLENAFTGDKDDAAIDVCEEDTGFAESLLDAMLSNCRDSPFQKRNIRSSSSRQLRNKFDVDFKQASIDEISGSAPKVSKWTRVKAAFKWERAYTNDAEITEPSMATSTPSTTTVSPSSPTAKYHRIPDVEIRESSNTTNASSPVIEHCNVGTLFGRTSPPSSFNEGFYDSNEIRSQKSALNHLDYKSLKRKPPNKKPVYGNWHSESLDDNILILDTSQVNELGLMNEVGQGKPLIRITSDKNQAILSSNRMDEKGTETTSKRSTPTLTITIPSHEEDIRYTSSPESNSPLFFNAINSAGNSPQHRKTYRDLSINKDFKRQQSFGGESAKMQRPDSKWNKVRRAFLTNSTPSVPSNIINVVPRQMLFQDGLEASIGCNHNDSAENLEKGTPSNVQADTRQDYRALKGKLGSEFHQKLVEWERLKNLPPRVATKEVREISFSVPSPRESLLSEERLAPEFRKKLQDWKRAKKVRRGSAPLEQQRIKRRRLTDWQLWRSPSKTEYRNREVAAPQIGVESVREIANDGRSQLGDDLPRKIDSSKRANDSGNYDSKSDRLKIDASGFDETEFLALEKLLSLFNNNATRERRGCDVQQLDECFDGDARSYADGTQNLNDTNEVFVRTSVGSYRFEGISREFTRKLYDWERYRGISPTSSTFRLLGPAYIPFLRRSTIEISTDSPTIRSDQPILFKDRSLKRSKSVGSIAEKTSQDRSAFFVRRSNSLQSLNHLTSRLEELDRIDILPEA</sequence>
<keyword evidence="11" id="KW-1185">Reference proteome</keyword>
<proteinExistence type="inferred from homology"/>
<gene>
    <name evidence="10" type="ORF">MHI_LOCUS853554</name>
</gene>
<accession>A0A6V7HGH2</accession>
<keyword evidence="3" id="KW-0813">Transport</keyword>
<dbReference type="Pfam" id="PF00083">
    <property type="entry name" value="Sugar_tr"/>
    <property type="match status" value="1"/>
</dbReference>
<feature type="transmembrane region" description="Helical" evidence="8">
    <location>
        <begin position="394"/>
        <end position="416"/>
    </location>
</feature>
<dbReference type="OrthoDB" id="7612217at2759"/>
<evidence type="ECO:0000313" key="11">
    <source>
        <dbReference type="Proteomes" id="UP000752696"/>
    </source>
</evidence>
<feature type="region of interest" description="Disordered" evidence="7">
    <location>
        <begin position="487"/>
        <end position="541"/>
    </location>
</feature>
<evidence type="ECO:0000256" key="8">
    <source>
        <dbReference type="SAM" id="Phobius"/>
    </source>
</evidence>
<dbReference type="Proteomes" id="UP000752696">
    <property type="component" value="Unassembled WGS sequence"/>
</dbReference>
<dbReference type="GO" id="GO:0016020">
    <property type="term" value="C:membrane"/>
    <property type="evidence" value="ECO:0007669"/>
    <property type="project" value="UniProtKB-SubCell"/>
</dbReference>
<feature type="domain" description="Major facilitator superfamily (MFS) profile" evidence="9">
    <location>
        <begin position="8"/>
        <end position="476"/>
    </location>
</feature>
<protein>
    <recommendedName>
        <fullName evidence="9">Major facilitator superfamily (MFS) profile domain-containing protein</fullName>
    </recommendedName>
</protein>
<reference evidence="10" key="1">
    <citation type="submission" date="2020-07" db="EMBL/GenBank/DDBJ databases">
        <authorList>
            <person name="Nazaruddin N."/>
        </authorList>
    </citation>
    <scope>NUCLEOTIDE SEQUENCE</scope>
</reference>
<keyword evidence="5 8" id="KW-1133">Transmembrane helix</keyword>
<dbReference type="InterPro" id="IPR036259">
    <property type="entry name" value="MFS_trans_sf"/>
</dbReference>